<organism evidence="5 6">
    <name type="scientific">Allosphingosinicella deserti</name>
    <dbReference type="NCBI Taxonomy" id="2116704"/>
    <lineage>
        <taxon>Bacteria</taxon>
        <taxon>Pseudomonadati</taxon>
        <taxon>Pseudomonadota</taxon>
        <taxon>Alphaproteobacteria</taxon>
        <taxon>Sphingomonadales</taxon>
        <taxon>Sphingomonadaceae</taxon>
        <taxon>Allosphingosinicella</taxon>
    </lineage>
</organism>
<dbReference type="PANTHER" id="PTHR30386:SF24">
    <property type="entry name" value="MULTIDRUG RESISTANCE EFFLUX PUMP"/>
    <property type="match status" value="1"/>
</dbReference>
<dbReference type="OrthoDB" id="9811754at2"/>
<evidence type="ECO:0000259" key="3">
    <source>
        <dbReference type="Pfam" id="PF25917"/>
    </source>
</evidence>
<feature type="domain" description="Multidrug resistance protein MdtA-like barrel-sandwich hybrid" evidence="3">
    <location>
        <begin position="76"/>
        <end position="280"/>
    </location>
</feature>
<keyword evidence="2" id="KW-0812">Transmembrane</keyword>
<reference evidence="5 6" key="1">
    <citation type="submission" date="2018-03" db="EMBL/GenBank/DDBJ databases">
        <title>The draft genome of Sphingosinicella sp. GL-C-18.</title>
        <authorList>
            <person name="Liu L."/>
            <person name="Li L."/>
            <person name="Liang L."/>
            <person name="Zhang X."/>
            <person name="Wang T."/>
        </authorList>
    </citation>
    <scope>NUCLEOTIDE SEQUENCE [LARGE SCALE GENOMIC DNA]</scope>
    <source>
        <strain evidence="5 6">GL-C-18</strain>
    </source>
</reference>
<dbReference type="Pfam" id="PF25917">
    <property type="entry name" value="BSH_RND"/>
    <property type="match status" value="1"/>
</dbReference>
<evidence type="ECO:0000256" key="2">
    <source>
        <dbReference type="SAM" id="Phobius"/>
    </source>
</evidence>
<dbReference type="PANTHER" id="PTHR30386">
    <property type="entry name" value="MEMBRANE FUSION SUBUNIT OF EMRAB-TOLC MULTIDRUG EFFLUX PUMP"/>
    <property type="match status" value="1"/>
</dbReference>
<dbReference type="PRINTS" id="PR01490">
    <property type="entry name" value="RTXTOXIND"/>
</dbReference>
<sequence>MSATGEQVIELRRSKNGEDSPAAAAETEAPRGRRIAPRTLVVSGLAIAAALGGAAWITAPPTTESTDDAYVSADATTVAPKVRGLVGAVLVRDNQNVRAGDPLVRIDPEEFDARLESADADLANADAEVAAAHAALVSLDAEEQLAAANVTATRTSIRAAAAEADRAGADRARYDALVATGAVARRDADSYRTTAIGAEQGAARARAMLAVSEREAAVTSAKRASLLAALQKAEAQRLRAAAAIDLARQDRGHTLVRAAIDGVVGNRQVRVGDYVQPGSRLLSLVPLHDLYVTAYFKETQTREMRTGQRVSVHVDALGRTLDGRVESFAPGSGATFSLLPFEPGAGNFTKIVQRVPVRIRFDPGQPALESLRPGLSVTAKVRLRP</sequence>
<dbReference type="Gene3D" id="1.10.287.470">
    <property type="entry name" value="Helix hairpin bin"/>
    <property type="match status" value="1"/>
</dbReference>
<dbReference type="Proteomes" id="UP000241167">
    <property type="component" value="Unassembled WGS sequence"/>
</dbReference>
<feature type="region of interest" description="Disordered" evidence="1">
    <location>
        <begin position="1"/>
        <end position="31"/>
    </location>
</feature>
<feature type="domain" description="p-hydroxybenzoic acid efflux pump subunit AaeA-like beta-barrel" evidence="4">
    <location>
        <begin position="290"/>
        <end position="380"/>
    </location>
</feature>
<keyword evidence="2" id="KW-1133">Transmembrane helix</keyword>
<dbReference type="InterPro" id="IPR058625">
    <property type="entry name" value="MdtA-like_BSH"/>
</dbReference>
<evidence type="ECO:0000313" key="6">
    <source>
        <dbReference type="Proteomes" id="UP000241167"/>
    </source>
</evidence>
<feature type="transmembrane region" description="Helical" evidence="2">
    <location>
        <begin position="40"/>
        <end position="59"/>
    </location>
</feature>
<feature type="compositionally biased region" description="Basic and acidic residues" evidence="1">
    <location>
        <begin position="9"/>
        <end position="18"/>
    </location>
</feature>
<protein>
    <submittedName>
        <fullName evidence="5">HlyD family secretion protein</fullName>
    </submittedName>
</protein>
<dbReference type="Pfam" id="PF25963">
    <property type="entry name" value="Beta-barrel_AAEA"/>
    <property type="match status" value="1"/>
</dbReference>
<keyword evidence="2" id="KW-0472">Membrane</keyword>
<dbReference type="Gene3D" id="2.40.30.170">
    <property type="match status" value="1"/>
</dbReference>
<dbReference type="GO" id="GO:0055085">
    <property type="term" value="P:transmembrane transport"/>
    <property type="evidence" value="ECO:0007669"/>
    <property type="project" value="InterPro"/>
</dbReference>
<dbReference type="InterPro" id="IPR058634">
    <property type="entry name" value="AaeA-lik-b-barrel"/>
</dbReference>
<dbReference type="SUPFAM" id="SSF111369">
    <property type="entry name" value="HlyD-like secretion proteins"/>
    <property type="match status" value="2"/>
</dbReference>
<name>A0A2P7QKG9_9SPHN</name>
<keyword evidence="6" id="KW-1185">Reference proteome</keyword>
<dbReference type="RefSeq" id="WP_106514524.1">
    <property type="nucleotide sequence ID" value="NZ_PXYI01000006.1"/>
</dbReference>
<evidence type="ECO:0000256" key="1">
    <source>
        <dbReference type="SAM" id="MobiDB-lite"/>
    </source>
</evidence>
<dbReference type="AlphaFoldDB" id="A0A2P7QKG9"/>
<proteinExistence type="predicted"/>
<gene>
    <name evidence="5" type="ORF">C7I55_18645</name>
</gene>
<evidence type="ECO:0000313" key="5">
    <source>
        <dbReference type="EMBL" id="PSJ38455.1"/>
    </source>
</evidence>
<accession>A0A2P7QKG9</accession>
<dbReference type="InterPro" id="IPR050739">
    <property type="entry name" value="MFP"/>
</dbReference>
<dbReference type="EMBL" id="PXYI01000006">
    <property type="protein sequence ID" value="PSJ38455.1"/>
    <property type="molecule type" value="Genomic_DNA"/>
</dbReference>
<dbReference type="Gene3D" id="2.40.50.100">
    <property type="match status" value="1"/>
</dbReference>
<evidence type="ECO:0000259" key="4">
    <source>
        <dbReference type="Pfam" id="PF25963"/>
    </source>
</evidence>
<comment type="caution">
    <text evidence="5">The sequence shown here is derived from an EMBL/GenBank/DDBJ whole genome shotgun (WGS) entry which is preliminary data.</text>
</comment>